<name>A0A2G8KA35_STIJA</name>
<feature type="chain" id="PRO_5013681356" evidence="1">
    <location>
        <begin position="29"/>
        <end position="385"/>
    </location>
</feature>
<evidence type="ECO:0000313" key="3">
    <source>
        <dbReference type="Proteomes" id="UP000230750"/>
    </source>
</evidence>
<evidence type="ECO:0000256" key="1">
    <source>
        <dbReference type="SAM" id="SignalP"/>
    </source>
</evidence>
<dbReference type="EMBL" id="MRZV01000750">
    <property type="protein sequence ID" value="PIK44833.1"/>
    <property type="molecule type" value="Genomic_DNA"/>
</dbReference>
<gene>
    <name evidence="2" type="ORF">BSL78_18312</name>
</gene>
<dbReference type="PANTHER" id="PTHR31025">
    <property type="entry name" value="SI:CH211-196P9.1-RELATED"/>
    <property type="match status" value="1"/>
</dbReference>
<reference evidence="2 3" key="1">
    <citation type="journal article" date="2017" name="PLoS Biol.">
        <title>The sea cucumber genome provides insights into morphological evolution and visceral regeneration.</title>
        <authorList>
            <person name="Zhang X."/>
            <person name="Sun L."/>
            <person name="Yuan J."/>
            <person name="Sun Y."/>
            <person name="Gao Y."/>
            <person name="Zhang L."/>
            <person name="Li S."/>
            <person name="Dai H."/>
            <person name="Hamel J.F."/>
            <person name="Liu C."/>
            <person name="Yu Y."/>
            <person name="Liu S."/>
            <person name="Lin W."/>
            <person name="Guo K."/>
            <person name="Jin S."/>
            <person name="Xu P."/>
            <person name="Storey K.B."/>
            <person name="Huan P."/>
            <person name="Zhang T."/>
            <person name="Zhou Y."/>
            <person name="Zhang J."/>
            <person name="Lin C."/>
            <person name="Li X."/>
            <person name="Xing L."/>
            <person name="Huo D."/>
            <person name="Sun M."/>
            <person name="Wang L."/>
            <person name="Mercier A."/>
            <person name="Li F."/>
            <person name="Yang H."/>
            <person name="Xiang J."/>
        </authorList>
    </citation>
    <scope>NUCLEOTIDE SEQUENCE [LARGE SCALE GENOMIC DNA]</scope>
    <source>
        <strain evidence="2">Shaxun</strain>
        <tissue evidence="2">Muscle</tissue>
    </source>
</reference>
<sequence length="385" mass="44035">MRYQMYHLSQMQMMFLLLVPDVSSLSDADDVSTTGDSSTSVDTLIMESDADTSLEGTSYSPFHSPYPLKRQKRIHFDVEAILCQSSRGRKVMGSISCKKLCSKQDRHILVEICTSHMVDHYGDKPSSFIKAALAAAVVDLFPFLKDPESPLGYEAWYCKGAAGRPATGYLEEHLRYESLFSRKYMFLLSLPEADLENKEELVMMTEWLKCNMEPREKVLDFMRQTAVYRQQQIKDHSTNISDILKEYPRLLDRGMIEQDFSVLWPEHEDHLYEKWDLYYNGIIEYGKQVENWQGILGLEYVNLESLSIDKKKTLAFFLLPVILRGKGKGKKGLCSVKEAITSFVDIQPEVADILQISKTIDATKKPQPFVVCKGTLLAPTQTLLY</sequence>
<accession>A0A2G8KA35</accession>
<keyword evidence="1" id="KW-0732">Signal</keyword>
<dbReference type="Proteomes" id="UP000230750">
    <property type="component" value="Unassembled WGS sequence"/>
</dbReference>
<dbReference type="PANTHER" id="PTHR31025:SF9">
    <property type="entry name" value="SI:DKEY-286J15.1"/>
    <property type="match status" value="1"/>
</dbReference>
<keyword evidence="3" id="KW-1185">Reference proteome</keyword>
<feature type="signal peptide" evidence="1">
    <location>
        <begin position="1"/>
        <end position="28"/>
    </location>
</feature>
<protein>
    <submittedName>
        <fullName evidence="2">Uncharacterized protein</fullName>
    </submittedName>
</protein>
<proteinExistence type="predicted"/>
<evidence type="ECO:0000313" key="2">
    <source>
        <dbReference type="EMBL" id="PIK44833.1"/>
    </source>
</evidence>
<dbReference type="AlphaFoldDB" id="A0A2G8KA35"/>
<dbReference type="OrthoDB" id="10066002at2759"/>
<organism evidence="2 3">
    <name type="scientific">Stichopus japonicus</name>
    <name type="common">Sea cucumber</name>
    <dbReference type="NCBI Taxonomy" id="307972"/>
    <lineage>
        <taxon>Eukaryota</taxon>
        <taxon>Metazoa</taxon>
        <taxon>Echinodermata</taxon>
        <taxon>Eleutherozoa</taxon>
        <taxon>Echinozoa</taxon>
        <taxon>Holothuroidea</taxon>
        <taxon>Aspidochirotacea</taxon>
        <taxon>Aspidochirotida</taxon>
        <taxon>Stichopodidae</taxon>
        <taxon>Apostichopus</taxon>
    </lineage>
</organism>
<comment type="caution">
    <text evidence="2">The sequence shown here is derived from an EMBL/GenBank/DDBJ whole genome shotgun (WGS) entry which is preliminary data.</text>
</comment>